<dbReference type="InterPro" id="IPR038418">
    <property type="entry name" value="6-PTP_synth/QueD_sf"/>
</dbReference>
<feature type="active site" description="Proton acceptor" evidence="10">
    <location>
        <position position="22"/>
    </location>
</feature>
<evidence type="ECO:0000256" key="5">
    <source>
        <dbReference type="ARBA" id="ARBA00022723"/>
    </source>
</evidence>
<organism evidence="12 13">
    <name type="scientific">Candidatus Dojkabacteria bacterium</name>
    <dbReference type="NCBI Taxonomy" id="2099670"/>
    <lineage>
        <taxon>Bacteria</taxon>
        <taxon>Candidatus Dojkabacteria</taxon>
    </lineage>
</organism>
<evidence type="ECO:0000256" key="8">
    <source>
        <dbReference type="ARBA" id="ARBA00031449"/>
    </source>
</evidence>
<evidence type="ECO:0000256" key="3">
    <source>
        <dbReference type="ARBA" id="ARBA00012982"/>
    </source>
</evidence>
<evidence type="ECO:0000256" key="7">
    <source>
        <dbReference type="ARBA" id="ARBA00023239"/>
    </source>
</evidence>
<comment type="similarity">
    <text evidence="2">Belongs to the PTPS family. QueD subfamily.</text>
</comment>
<proteinExistence type="inferred from homology"/>
<evidence type="ECO:0000256" key="1">
    <source>
        <dbReference type="ARBA" id="ARBA00005061"/>
    </source>
</evidence>
<evidence type="ECO:0000256" key="9">
    <source>
        <dbReference type="ARBA" id="ARBA00048807"/>
    </source>
</evidence>
<dbReference type="GO" id="GO:0070497">
    <property type="term" value="F:6-carboxytetrahydropterin synthase activity"/>
    <property type="evidence" value="ECO:0007669"/>
    <property type="project" value="UniProtKB-EC"/>
</dbReference>
<evidence type="ECO:0000256" key="2">
    <source>
        <dbReference type="ARBA" id="ARBA00008900"/>
    </source>
</evidence>
<keyword evidence="7" id="KW-0456">Lyase</keyword>
<dbReference type="InterPro" id="IPR007115">
    <property type="entry name" value="6-PTP_synth/QueD"/>
</dbReference>
<comment type="pathway">
    <text evidence="1">Purine metabolism; 7-cyano-7-deazaguanine biosynthesis.</text>
</comment>
<accession>A0A3M0Z5Y4</accession>
<dbReference type="PIRSF" id="PIRSF006113">
    <property type="entry name" value="PTP_synth"/>
    <property type="match status" value="1"/>
</dbReference>
<dbReference type="GO" id="GO:0046872">
    <property type="term" value="F:metal ion binding"/>
    <property type="evidence" value="ECO:0007669"/>
    <property type="project" value="UniProtKB-KW"/>
</dbReference>
<evidence type="ECO:0000256" key="6">
    <source>
        <dbReference type="ARBA" id="ARBA00022833"/>
    </source>
</evidence>
<dbReference type="PANTHER" id="PTHR12589:SF7">
    <property type="entry name" value="6-PYRUVOYL TETRAHYDROBIOPTERIN SYNTHASE"/>
    <property type="match status" value="1"/>
</dbReference>
<feature type="active site" description="Charge relay system" evidence="10">
    <location>
        <position position="136"/>
    </location>
</feature>
<dbReference type="AlphaFoldDB" id="A0A3M0Z5Y4"/>
<name>A0A3M0Z5Y4_9BACT</name>
<evidence type="ECO:0000313" key="12">
    <source>
        <dbReference type="EMBL" id="RMD77548.1"/>
    </source>
</evidence>
<keyword evidence="5 11" id="KW-0479">Metal-binding</keyword>
<feature type="binding site" evidence="11">
    <location>
        <position position="13"/>
    </location>
    <ligand>
        <name>Zn(2+)</name>
        <dbReference type="ChEBI" id="CHEBI:29105"/>
    </ligand>
</feature>
<feature type="active site" description="Charge relay system" evidence="10">
    <location>
        <position position="72"/>
    </location>
</feature>
<dbReference type="EMBL" id="RFKV01000022">
    <property type="protein sequence ID" value="RMD77548.1"/>
    <property type="molecule type" value="Genomic_DNA"/>
</dbReference>
<dbReference type="EC" id="4.1.2.50" evidence="3"/>
<dbReference type="Proteomes" id="UP000269410">
    <property type="component" value="Unassembled WGS sequence"/>
</dbReference>
<gene>
    <name evidence="12" type="ORF">D6810_00645</name>
</gene>
<evidence type="ECO:0000256" key="11">
    <source>
        <dbReference type="PIRSR" id="PIRSR006113-2"/>
    </source>
</evidence>
<sequence>MKVIKELQWDMGHRITNHRSQCRNLHGHRYKAEICIEGDLVGIEGISNEGMVIDFGDIKKIAVKHIHNVLDHGFMVWNKDKVLMEYFKKNADQKHIIVSFVPTCENIAAWIFNQLDSHIKDRYKNGLRLHSIKLWETPTSVVICTRNDVKKLTKRL</sequence>
<comment type="cofactor">
    <cofactor evidence="11">
        <name>Zn(2+)</name>
        <dbReference type="ChEBI" id="CHEBI:29105"/>
    </cofactor>
    <text evidence="11">Binds 1 zinc ion per subunit.</text>
</comment>
<keyword evidence="6 11" id="KW-0862">Zinc</keyword>
<dbReference type="PANTHER" id="PTHR12589">
    <property type="entry name" value="PYRUVOYL TETRAHYDROBIOPTERIN SYNTHASE"/>
    <property type="match status" value="1"/>
</dbReference>
<reference evidence="12 13" key="1">
    <citation type="submission" date="2018-10" db="EMBL/GenBank/DDBJ databases">
        <title>Thermophilic Lithotrophy and Phototrophy in an Intertidal, Iron-rich, Geothermal Spring.</title>
        <authorList>
            <person name="Ward L.M."/>
            <person name="Idei A."/>
            <person name="Nakagawa M."/>
            <person name="Ueno Y."/>
            <person name="Fischer W."/>
            <person name="Mcglynn S.E."/>
        </authorList>
    </citation>
    <scope>NUCLEOTIDE SEQUENCE [LARGE SCALE GENOMIC DNA]</scope>
    <source>
        <strain evidence="12">J137</strain>
    </source>
</reference>
<evidence type="ECO:0000313" key="13">
    <source>
        <dbReference type="Proteomes" id="UP000269410"/>
    </source>
</evidence>
<dbReference type="UniPathway" id="UPA00391"/>
<feature type="binding site" evidence="11">
    <location>
        <position position="28"/>
    </location>
    <ligand>
        <name>Zn(2+)</name>
        <dbReference type="ChEBI" id="CHEBI:29105"/>
    </ligand>
</feature>
<dbReference type="Pfam" id="PF01242">
    <property type="entry name" value="PTPS"/>
    <property type="match status" value="1"/>
</dbReference>
<comment type="catalytic activity">
    <reaction evidence="9">
        <text>7,8-dihydroneopterin 3'-triphosphate + H2O = 6-carboxy-5,6,7,8-tetrahydropterin + triphosphate + acetaldehyde + 2 H(+)</text>
        <dbReference type="Rhea" id="RHEA:27966"/>
        <dbReference type="ChEBI" id="CHEBI:15343"/>
        <dbReference type="ChEBI" id="CHEBI:15377"/>
        <dbReference type="ChEBI" id="CHEBI:15378"/>
        <dbReference type="ChEBI" id="CHEBI:18036"/>
        <dbReference type="ChEBI" id="CHEBI:58462"/>
        <dbReference type="ChEBI" id="CHEBI:61032"/>
        <dbReference type="EC" id="4.1.2.50"/>
    </reaction>
</comment>
<evidence type="ECO:0000256" key="10">
    <source>
        <dbReference type="PIRSR" id="PIRSR006113-1"/>
    </source>
</evidence>
<protein>
    <recommendedName>
        <fullName evidence="4">6-carboxy-5,6,7,8-tetrahydropterin synthase</fullName>
        <ecNumber evidence="3">4.1.2.50</ecNumber>
    </recommendedName>
    <alternativeName>
        <fullName evidence="8">Queuosine biosynthesis protein QueD</fullName>
    </alternativeName>
</protein>
<dbReference type="Gene3D" id="3.30.479.10">
    <property type="entry name" value="6-pyruvoyl tetrahydropterin synthase/QueD"/>
    <property type="match status" value="1"/>
</dbReference>
<evidence type="ECO:0000256" key="4">
    <source>
        <dbReference type="ARBA" id="ARBA00018141"/>
    </source>
</evidence>
<comment type="caution">
    <text evidence="12">The sequence shown here is derived from an EMBL/GenBank/DDBJ whole genome shotgun (WGS) entry which is preliminary data.</text>
</comment>
<feature type="binding site" evidence="11">
    <location>
        <position position="26"/>
    </location>
    <ligand>
        <name>Zn(2+)</name>
        <dbReference type="ChEBI" id="CHEBI:29105"/>
    </ligand>
</feature>
<dbReference type="SUPFAM" id="SSF55620">
    <property type="entry name" value="Tetrahydrobiopterin biosynthesis enzymes-like"/>
    <property type="match status" value="1"/>
</dbReference>